<dbReference type="AlphaFoldDB" id="K5W1K6"/>
<dbReference type="Proteomes" id="UP000008370">
    <property type="component" value="Unassembled WGS sequence"/>
</dbReference>
<keyword evidence="4" id="KW-1185">Reference proteome</keyword>
<name>K5W1K6_PHACS</name>
<keyword evidence="1" id="KW-0677">Repeat</keyword>
<dbReference type="HOGENOM" id="CLU_000288_6_8_1"/>
<dbReference type="EMBL" id="JH930475">
    <property type="protein sequence ID" value="EKM52769.1"/>
    <property type="molecule type" value="Genomic_DNA"/>
</dbReference>
<dbReference type="InterPro" id="IPR027417">
    <property type="entry name" value="P-loop_NTPase"/>
</dbReference>
<feature type="non-terminal residue" evidence="3">
    <location>
        <position position="163"/>
    </location>
</feature>
<evidence type="ECO:0000259" key="2">
    <source>
        <dbReference type="Pfam" id="PF24883"/>
    </source>
</evidence>
<evidence type="ECO:0000256" key="1">
    <source>
        <dbReference type="ARBA" id="ARBA00022737"/>
    </source>
</evidence>
<organism evidence="3 4">
    <name type="scientific">Phanerochaete carnosa (strain HHB-10118-sp)</name>
    <name type="common">White-rot fungus</name>
    <name type="synonym">Peniophora carnosa</name>
    <dbReference type="NCBI Taxonomy" id="650164"/>
    <lineage>
        <taxon>Eukaryota</taxon>
        <taxon>Fungi</taxon>
        <taxon>Dikarya</taxon>
        <taxon>Basidiomycota</taxon>
        <taxon>Agaricomycotina</taxon>
        <taxon>Agaricomycetes</taxon>
        <taxon>Polyporales</taxon>
        <taxon>Phanerochaetaceae</taxon>
        <taxon>Phanerochaete</taxon>
    </lineage>
</organism>
<dbReference type="Gene3D" id="3.40.50.300">
    <property type="entry name" value="P-loop containing nucleotide triphosphate hydrolases"/>
    <property type="match status" value="1"/>
</dbReference>
<dbReference type="OrthoDB" id="2802531at2759"/>
<dbReference type="PANTHER" id="PTHR10039">
    <property type="entry name" value="AMELOGENIN"/>
    <property type="match status" value="1"/>
</dbReference>
<dbReference type="InParanoid" id="K5W1K6"/>
<dbReference type="InterPro" id="IPR056884">
    <property type="entry name" value="NPHP3-like_N"/>
</dbReference>
<dbReference type="GeneID" id="18920155"/>
<dbReference type="SUPFAM" id="SSF52540">
    <property type="entry name" value="P-loop containing nucleoside triphosphate hydrolases"/>
    <property type="match status" value="1"/>
</dbReference>
<dbReference type="RefSeq" id="XP_007399102.1">
    <property type="nucleotide sequence ID" value="XM_007399040.1"/>
</dbReference>
<evidence type="ECO:0000313" key="3">
    <source>
        <dbReference type="EMBL" id="EKM52769.1"/>
    </source>
</evidence>
<gene>
    <name evidence="3" type="ORF">PHACADRAFT_60666</name>
</gene>
<reference evidence="3 4" key="1">
    <citation type="journal article" date="2012" name="BMC Genomics">
        <title>Comparative genomics of the white-rot fungi, Phanerochaete carnosa and P. chrysosporium, to elucidate the genetic basis of the distinct wood types they colonize.</title>
        <authorList>
            <person name="Suzuki H."/>
            <person name="MacDonald J."/>
            <person name="Syed K."/>
            <person name="Salamov A."/>
            <person name="Hori C."/>
            <person name="Aerts A."/>
            <person name="Henrissat B."/>
            <person name="Wiebenga A."/>
            <person name="vanKuyk P.A."/>
            <person name="Barry K."/>
            <person name="Lindquist E."/>
            <person name="LaButti K."/>
            <person name="Lapidus A."/>
            <person name="Lucas S."/>
            <person name="Coutinho P."/>
            <person name="Gong Y."/>
            <person name="Samejima M."/>
            <person name="Mahadevan R."/>
            <person name="Abou-Zaid M."/>
            <person name="de Vries R.P."/>
            <person name="Igarashi K."/>
            <person name="Yadav J.S."/>
            <person name="Grigoriev I.V."/>
            <person name="Master E.R."/>
        </authorList>
    </citation>
    <scope>NUCLEOTIDE SEQUENCE [LARGE SCALE GENOMIC DNA]</scope>
    <source>
        <strain evidence="3 4">HHB-10118-sp</strain>
    </source>
</reference>
<feature type="non-terminal residue" evidence="3">
    <location>
        <position position="1"/>
    </location>
</feature>
<proteinExistence type="predicted"/>
<feature type="domain" description="Nephrocystin 3-like N-terminal" evidence="2">
    <location>
        <begin position="5"/>
        <end position="149"/>
    </location>
</feature>
<accession>K5W1K6</accession>
<dbReference type="Pfam" id="PF24883">
    <property type="entry name" value="NPHP3_N"/>
    <property type="match status" value="1"/>
</dbReference>
<evidence type="ECO:0000313" key="4">
    <source>
        <dbReference type="Proteomes" id="UP000008370"/>
    </source>
</evidence>
<dbReference type="KEGG" id="pco:PHACADRAFT_60666"/>
<protein>
    <recommendedName>
        <fullName evidence="2">Nephrocystin 3-like N-terminal domain-containing protein</fullName>
    </recommendedName>
</protein>
<sequence>PKVDARVFLLSGVAGSGKSTIAQSVAQWCSERGYLGASFFCSRDNRACSDIQMIFPTIAYQLGLFFPEFQHKTAEAMKREPHIQTTLVSHQLKRLIVDPLRELPAFPPCAVVIDALDECKDDHATSLIVRALSECISDLAPLKIFLTSRPVRNITHGFRSTGL</sequence>
<dbReference type="STRING" id="650164.K5W1K6"/>